<dbReference type="InterPro" id="IPR032808">
    <property type="entry name" value="DoxX"/>
</dbReference>
<comment type="subcellular location">
    <subcellularLocation>
        <location evidence="1">Cell membrane</location>
        <topology evidence="1">Multi-pass membrane protein</topology>
    </subcellularLocation>
</comment>
<evidence type="ECO:0000256" key="2">
    <source>
        <dbReference type="ARBA" id="ARBA00006679"/>
    </source>
</evidence>
<dbReference type="RefSeq" id="WP_130232723.1">
    <property type="nucleotide sequence ID" value="NZ_BMEF01000002.1"/>
</dbReference>
<evidence type="ECO:0000256" key="4">
    <source>
        <dbReference type="ARBA" id="ARBA00022692"/>
    </source>
</evidence>
<dbReference type="PANTHER" id="PTHR33452">
    <property type="entry name" value="OXIDOREDUCTASE CATD-RELATED"/>
    <property type="match status" value="1"/>
</dbReference>
<keyword evidence="5" id="KW-1133">Transmembrane helix</keyword>
<dbReference type="AlphaFoldDB" id="A0A5C2H448"/>
<dbReference type="Pfam" id="PF07681">
    <property type="entry name" value="DoxX"/>
    <property type="match status" value="1"/>
</dbReference>
<evidence type="ECO:0000256" key="1">
    <source>
        <dbReference type="ARBA" id="ARBA00004651"/>
    </source>
</evidence>
<accession>A0A5C2H448</accession>
<dbReference type="PANTHER" id="PTHR33452:SF1">
    <property type="entry name" value="INNER MEMBRANE PROTEIN YPHA-RELATED"/>
    <property type="match status" value="1"/>
</dbReference>
<evidence type="ECO:0000256" key="5">
    <source>
        <dbReference type="ARBA" id="ARBA00022989"/>
    </source>
</evidence>
<dbReference type="InterPro" id="IPR051907">
    <property type="entry name" value="DoxX-like_oxidoreductase"/>
</dbReference>
<organism evidence="7 8">
    <name type="scientific">Malaciobacter pacificus</name>
    <dbReference type="NCBI Taxonomy" id="1080223"/>
    <lineage>
        <taxon>Bacteria</taxon>
        <taxon>Pseudomonadati</taxon>
        <taxon>Campylobacterota</taxon>
        <taxon>Epsilonproteobacteria</taxon>
        <taxon>Campylobacterales</taxon>
        <taxon>Arcobacteraceae</taxon>
        <taxon>Malaciobacter</taxon>
    </lineage>
</organism>
<evidence type="ECO:0000256" key="3">
    <source>
        <dbReference type="ARBA" id="ARBA00022475"/>
    </source>
</evidence>
<sequence>MNLNSICTYTNEDLGKLVLRFAVAILMLFHGVAKLQSGLDGIISTVESNGLPTFVAYGVYLGEILAPIMLLIGYRVKLASILIIGTMGFILFFYSDSILALNKYGAWAIELQMFYITTSITIFFLGAGKYSLDKR</sequence>
<keyword evidence="8" id="KW-1185">Reference proteome</keyword>
<reference evidence="7" key="1">
    <citation type="submission" date="2019-09" db="EMBL/GenBank/DDBJ databases">
        <title>Complete genome sequencing of four Arcobacter species reveals a diverse suite of mobile elements.</title>
        <authorList>
            <person name="Miller W.G."/>
            <person name="Yee E."/>
            <person name="Bono J.L."/>
        </authorList>
    </citation>
    <scope>NUCLEOTIDE SEQUENCE [LARGE SCALE GENOMIC DNA]</scope>
    <source>
        <strain evidence="7">LMG 26638</strain>
    </source>
</reference>
<dbReference type="Proteomes" id="UP000322726">
    <property type="component" value="Chromosome"/>
</dbReference>
<dbReference type="EMBL" id="CP035928">
    <property type="protein sequence ID" value="QEP33767.1"/>
    <property type="molecule type" value="Genomic_DNA"/>
</dbReference>
<protein>
    <submittedName>
        <fullName evidence="7">Putative membrane protein, DoxX family</fullName>
    </submittedName>
</protein>
<reference evidence="7" key="2">
    <citation type="submission" date="2019-09" db="EMBL/GenBank/DDBJ databases">
        <title>Taxonomic note: a critical rebuttal of the proposed division of the genus Arcobacter into six genera, emended descriptions of Arcobacter anaerophilus and the genus Arcobacter, and an assessment of genus-level boundaries for Epsilonproteobacteria using in silico genomic comparator tools.</title>
        <authorList>
            <person name="On S.L.W."/>
            <person name="Miller W.G."/>
            <person name="Biggs P."/>
            <person name="Cornelius A."/>
            <person name="Vandamme P."/>
        </authorList>
    </citation>
    <scope>NUCLEOTIDE SEQUENCE [LARGE SCALE GENOMIC DNA]</scope>
    <source>
        <strain evidence="7">LMG 26638</strain>
    </source>
</reference>
<dbReference type="KEGG" id="apai:APAC_0618"/>
<evidence type="ECO:0000256" key="6">
    <source>
        <dbReference type="ARBA" id="ARBA00023136"/>
    </source>
</evidence>
<gene>
    <name evidence="7" type="ORF">APAC_0618</name>
</gene>
<keyword evidence="6" id="KW-0472">Membrane</keyword>
<proteinExistence type="inferred from homology"/>
<dbReference type="GO" id="GO:0005886">
    <property type="term" value="C:plasma membrane"/>
    <property type="evidence" value="ECO:0007669"/>
    <property type="project" value="UniProtKB-SubCell"/>
</dbReference>
<keyword evidence="3" id="KW-1003">Cell membrane</keyword>
<evidence type="ECO:0000313" key="8">
    <source>
        <dbReference type="Proteomes" id="UP000322726"/>
    </source>
</evidence>
<keyword evidence="4" id="KW-0812">Transmembrane</keyword>
<name>A0A5C2H448_9BACT</name>
<dbReference type="OrthoDB" id="280866at2"/>
<comment type="similarity">
    <text evidence="2">Belongs to the DoxX family.</text>
</comment>
<evidence type="ECO:0000313" key="7">
    <source>
        <dbReference type="EMBL" id="QEP33767.1"/>
    </source>
</evidence>